<name>A0A4P1RHK1_LUPAN</name>
<dbReference type="Gene3D" id="3.40.50.2000">
    <property type="entry name" value="Glycogen Phosphorylase B"/>
    <property type="match status" value="2"/>
</dbReference>
<evidence type="ECO:0000256" key="5">
    <source>
        <dbReference type="RuleBase" id="RU362057"/>
    </source>
</evidence>
<dbReference type="FunFam" id="3.40.50.2000:FF:000202">
    <property type="entry name" value="Glycosyltransferase"/>
    <property type="match status" value="1"/>
</dbReference>
<dbReference type="InterPro" id="IPR035595">
    <property type="entry name" value="UDP_glycos_trans_CS"/>
</dbReference>
<evidence type="ECO:0000256" key="4">
    <source>
        <dbReference type="RuleBase" id="RU003718"/>
    </source>
</evidence>
<organism evidence="6 7">
    <name type="scientific">Lupinus angustifolius</name>
    <name type="common">Narrow-leaved blue lupine</name>
    <dbReference type="NCBI Taxonomy" id="3871"/>
    <lineage>
        <taxon>Eukaryota</taxon>
        <taxon>Viridiplantae</taxon>
        <taxon>Streptophyta</taxon>
        <taxon>Embryophyta</taxon>
        <taxon>Tracheophyta</taxon>
        <taxon>Spermatophyta</taxon>
        <taxon>Magnoliopsida</taxon>
        <taxon>eudicotyledons</taxon>
        <taxon>Gunneridae</taxon>
        <taxon>Pentapetalae</taxon>
        <taxon>rosids</taxon>
        <taxon>fabids</taxon>
        <taxon>Fabales</taxon>
        <taxon>Fabaceae</taxon>
        <taxon>Papilionoideae</taxon>
        <taxon>50 kb inversion clade</taxon>
        <taxon>genistoids sensu lato</taxon>
        <taxon>core genistoids</taxon>
        <taxon>Genisteae</taxon>
        <taxon>Lupinus</taxon>
    </lineage>
</organism>
<accession>A0A4P1RHK1</accession>
<sequence>MEKNYGGEVESDEVLRAIFLPFLSTSHIIPLVDMARLFAMHGVDVTIITTPHNSSIFQKSIDLDSTRGRSIRTHVVKFPAEKVGLPVGVESFNVDTPRESHSKIYMGLFILQNEIEQLFDVLKADFIVTDMFYPWSVDAAAKLGIPRLMFHGASYLARSAAHSVELYSPHSKVESETEKFVLPELPHALEMTRLQLPDWLRSPNPYTELMKAIKESEKRSYGSLFNSFYELESGYHEHYKKVMGTKSWGLGPVSLWANQDASDKAARGLAKEEGGEEEEGWLKWLNSKPEKSVLYVSFGSMNKFPYSQLVEIANALEGSGHYFIWVVRKNNEAEADQEGSGFLEEFEKRVKASNKGFLIWGWAPQLLILENKAIGGLVSHCGWNTVVESVNAGLPTVTWPLFAEHFFNEKLVVDVLRIGVPVGAKEWRQWNEFGSEIVKRDDIGNAIALMMDEQEGAEMRRRAEVLSDAAKKAIQVGGTSYNSIIELIQELKSVKLSKGQKQHD</sequence>
<dbReference type="PANTHER" id="PTHR48047">
    <property type="entry name" value="GLYCOSYLTRANSFERASE"/>
    <property type="match status" value="1"/>
</dbReference>
<evidence type="ECO:0000256" key="3">
    <source>
        <dbReference type="ARBA" id="ARBA00022679"/>
    </source>
</evidence>
<dbReference type="PROSITE" id="PS00375">
    <property type="entry name" value="UDPGT"/>
    <property type="match status" value="1"/>
</dbReference>
<evidence type="ECO:0000313" key="7">
    <source>
        <dbReference type="Proteomes" id="UP000188354"/>
    </source>
</evidence>
<dbReference type="Proteomes" id="UP000188354">
    <property type="component" value="Chromosome LG06"/>
</dbReference>
<dbReference type="Gramene" id="OIW10944">
    <property type="protein sequence ID" value="OIW10944"/>
    <property type="gene ID" value="TanjilG_22751"/>
</dbReference>
<evidence type="ECO:0000256" key="1">
    <source>
        <dbReference type="ARBA" id="ARBA00009995"/>
    </source>
</evidence>
<dbReference type="FunFam" id="3.40.50.2000:FF:000071">
    <property type="entry name" value="Glycosyltransferase"/>
    <property type="match status" value="1"/>
</dbReference>
<gene>
    <name evidence="6" type="ORF">TanjilG_22751</name>
</gene>
<protein>
    <recommendedName>
        <fullName evidence="5">Glycosyltransferase</fullName>
        <ecNumber evidence="5">2.4.1.-</ecNumber>
    </recommendedName>
</protein>
<dbReference type="EMBL" id="CM007366">
    <property type="protein sequence ID" value="OIW10944.1"/>
    <property type="molecule type" value="Genomic_DNA"/>
</dbReference>
<dbReference type="AlphaFoldDB" id="A0A4P1RHK1"/>
<keyword evidence="3 4" id="KW-0808">Transferase</keyword>
<dbReference type="KEGG" id="lang:109348626"/>
<dbReference type="PANTHER" id="PTHR48047:SF182">
    <property type="entry name" value="GLYCOSYLTRANSFERASE"/>
    <property type="match status" value="1"/>
</dbReference>
<dbReference type="CDD" id="cd03784">
    <property type="entry name" value="GT1_Gtf-like"/>
    <property type="match status" value="1"/>
</dbReference>
<dbReference type="InterPro" id="IPR002213">
    <property type="entry name" value="UDP_glucos_trans"/>
</dbReference>
<dbReference type="Pfam" id="PF00201">
    <property type="entry name" value="UDPGT"/>
    <property type="match status" value="1"/>
</dbReference>
<reference evidence="6 7" key="1">
    <citation type="journal article" date="2017" name="Plant Biotechnol. J.">
        <title>A comprehensive draft genome sequence for lupin (Lupinus angustifolius), an emerging health food: insights into plant-microbe interactions and legume evolution.</title>
        <authorList>
            <person name="Hane J.K."/>
            <person name="Ming Y."/>
            <person name="Kamphuis L.G."/>
            <person name="Nelson M.N."/>
            <person name="Garg G."/>
            <person name="Atkins C.A."/>
            <person name="Bayer P.E."/>
            <person name="Bravo A."/>
            <person name="Bringans S."/>
            <person name="Cannon S."/>
            <person name="Edwards D."/>
            <person name="Foley R."/>
            <person name="Gao L.L."/>
            <person name="Harrison M.J."/>
            <person name="Huang W."/>
            <person name="Hurgobin B."/>
            <person name="Li S."/>
            <person name="Liu C.W."/>
            <person name="McGrath A."/>
            <person name="Morahan G."/>
            <person name="Murray J."/>
            <person name="Weller J."/>
            <person name="Jian J."/>
            <person name="Singh K.B."/>
        </authorList>
    </citation>
    <scope>NUCLEOTIDE SEQUENCE [LARGE SCALE GENOMIC DNA]</scope>
    <source>
        <strain evidence="7">cv. Tanjil</strain>
        <tissue evidence="6">Whole plant</tissue>
    </source>
</reference>
<evidence type="ECO:0000313" key="6">
    <source>
        <dbReference type="EMBL" id="OIW10944.1"/>
    </source>
</evidence>
<keyword evidence="2 4" id="KW-0328">Glycosyltransferase</keyword>
<proteinExistence type="inferred from homology"/>
<comment type="similarity">
    <text evidence="1 4">Belongs to the UDP-glycosyltransferase family.</text>
</comment>
<dbReference type="GO" id="GO:0035251">
    <property type="term" value="F:UDP-glucosyltransferase activity"/>
    <property type="evidence" value="ECO:0007669"/>
    <property type="project" value="TreeGrafter"/>
</dbReference>
<dbReference type="OrthoDB" id="5835829at2759"/>
<dbReference type="SUPFAM" id="SSF53756">
    <property type="entry name" value="UDP-Glycosyltransferase/glycogen phosphorylase"/>
    <property type="match status" value="1"/>
</dbReference>
<dbReference type="EC" id="2.4.1.-" evidence="5"/>
<keyword evidence="7" id="KW-1185">Reference proteome</keyword>
<evidence type="ECO:0000256" key="2">
    <source>
        <dbReference type="ARBA" id="ARBA00022676"/>
    </source>
</evidence>